<dbReference type="RefSeq" id="WP_090198974.1">
    <property type="nucleotide sequence ID" value="NZ_FOYP01000001.1"/>
</dbReference>
<proteinExistence type="predicted"/>
<dbReference type="STRING" id="390270.SAMN04488005_1737"/>
<evidence type="ECO:0000313" key="2">
    <source>
        <dbReference type="EMBL" id="SFR42133.1"/>
    </source>
</evidence>
<dbReference type="EMBL" id="FOYP01000001">
    <property type="protein sequence ID" value="SFR42133.1"/>
    <property type="molecule type" value="Genomic_DNA"/>
</dbReference>
<dbReference type="Gene3D" id="2.170.16.10">
    <property type="entry name" value="Hedgehog/Intein (Hint) domain"/>
    <property type="match status" value="1"/>
</dbReference>
<protein>
    <submittedName>
        <fullName evidence="2">Hint domain-containing protein</fullName>
    </submittedName>
</protein>
<feature type="domain" description="Hedgehog/Intein (Hint)" evidence="1">
    <location>
        <begin position="137"/>
        <end position="272"/>
    </location>
</feature>
<evidence type="ECO:0000313" key="3">
    <source>
        <dbReference type="Proteomes" id="UP000199478"/>
    </source>
</evidence>
<keyword evidence="3" id="KW-1185">Reference proteome</keyword>
<dbReference type="AlphaFoldDB" id="A0A1I6GIT7"/>
<organism evidence="2 3">
    <name type="scientific">Yoonia tamlensis</name>
    <dbReference type="NCBI Taxonomy" id="390270"/>
    <lineage>
        <taxon>Bacteria</taxon>
        <taxon>Pseudomonadati</taxon>
        <taxon>Pseudomonadota</taxon>
        <taxon>Alphaproteobacteria</taxon>
        <taxon>Rhodobacterales</taxon>
        <taxon>Paracoccaceae</taxon>
        <taxon>Yoonia</taxon>
    </lineage>
</organism>
<gene>
    <name evidence="2" type="ORF">SAMN04488005_1737</name>
</gene>
<dbReference type="SUPFAM" id="SSF51294">
    <property type="entry name" value="Hedgehog/intein (Hint) domain"/>
    <property type="match status" value="1"/>
</dbReference>
<evidence type="ECO:0000259" key="1">
    <source>
        <dbReference type="Pfam" id="PF13403"/>
    </source>
</evidence>
<name>A0A1I6GIT7_9RHOB</name>
<dbReference type="CDD" id="cd00081">
    <property type="entry name" value="Hint"/>
    <property type="match status" value="1"/>
</dbReference>
<dbReference type="InterPro" id="IPR036844">
    <property type="entry name" value="Hint_dom_sf"/>
</dbReference>
<accession>A0A1I6GIT7</accession>
<sequence length="320" mass="35095">MTENLLNIDVFCAGDFTVADGVRIGEPLSFADDLVMDDQYRMRGGARTIGLALQDDGQSLRRADGAHNLVHIDCCLTLIAPDGGTHEAVILVEVAADIIAAIYVLPLGDFIAATEYRLIGVERHSATKRFAQSAGGSFARGTLITMGNGMMRPIEDLVVGDEVLTRDSGKQPIRMIDQCTLRASGRFAPIVITKGALHNENDLVLRPDHRLMVYQRADFLGAGRAEVLIKARQLVDGKTVVRRKGGYVDYYQLIFDEHYIIFAEGIAAESHLVNARSRNALTAQAAVKSHRPRDPHDYEFQSNLTPVADIAKLLRRASRG</sequence>
<dbReference type="Proteomes" id="UP000199478">
    <property type="component" value="Unassembled WGS sequence"/>
</dbReference>
<dbReference type="InterPro" id="IPR028992">
    <property type="entry name" value="Hedgehog/Intein_dom"/>
</dbReference>
<dbReference type="Pfam" id="PF13403">
    <property type="entry name" value="Hint_2"/>
    <property type="match status" value="1"/>
</dbReference>
<dbReference type="OrthoDB" id="6305173at2"/>
<reference evidence="3" key="1">
    <citation type="submission" date="2016-10" db="EMBL/GenBank/DDBJ databases">
        <authorList>
            <person name="Varghese N."/>
            <person name="Submissions S."/>
        </authorList>
    </citation>
    <scope>NUCLEOTIDE SEQUENCE [LARGE SCALE GENOMIC DNA]</scope>
    <source>
        <strain evidence="3">DSM 26879</strain>
    </source>
</reference>